<dbReference type="CDD" id="cd02909">
    <property type="entry name" value="cupin_pirin_N"/>
    <property type="match status" value="1"/>
</dbReference>
<evidence type="ECO:0000256" key="1">
    <source>
        <dbReference type="ARBA" id="ARBA00008416"/>
    </source>
</evidence>
<dbReference type="Proteomes" id="UP000183947">
    <property type="component" value="Unassembled WGS sequence"/>
</dbReference>
<feature type="domain" description="Pirin N-terminal" evidence="4">
    <location>
        <begin position="21"/>
        <end position="124"/>
    </location>
</feature>
<feature type="binding site" evidence="2">
    <location>
        <position position="60"/>
    </location>
    <ligand>
        <name>Fe cation</name>
        <dbReference type="ChEBI" id="CHEBI:24875"/>
    </ligand>
</feature>
<dbReference type="Pfam" id="PF05726">
    <property type="entry name" value="Pirin_C"/>
    <property type="match status" value="1"/>
</dbReference>
<feature type="domain" description="Pirin C-terminal" evidence="5">
    <location>
        <begin position="181"/>
        <end position="280"/>
    </location>
</feature>
<organism evidence="6 7">
    <name type="scientific">Hymenobacter psychrotolerans DSM 18569</name>
    <dbReference type="NCBI Taxonomy" id="1121959"/>
    <lineage>
        <taxon>Bacteria</taxon>
        <taxon>Pseudomonadati</taxon>
        <taxon>Bacteroidota</taxon>
        <taxon>Cytophagia</taxon>
        <taxon>Cytophagales</taxon>
        <taxon>Hymenobacteraceae</taxon>
        <taxon>Hymenobacter</taxon>
    </lineage>
</organism>
<dbReference type="OrthoDB" id="321327at2"/>
<dbReference type="GO" id="GO:0046872">
    <property type="term" value="F:metal ion binding"/>
    <property type="evidence" value="ECO:0007669"/>
    <property type="project" value="UniProtKB-KW"/>
</dbReference>
<dbReference type="InterPro" id="IPR014710">
    <property type="entry name" value="RmlC-like_jellyroll"/>
</dbReference>
<dbReference type="InterPro" id="IPR012093">
    <property type="entry name" value="Pirin"/>
</dbReference>
<keyword evidence="2" id="KW-0408">Iron</keyword>
<dbReference type="InterPro" id="IPR011051">
    <property type="entry name" value="RmlC_Cupin_sf"/>
</dbReference>
<feature type="binding site" evidence="2">
    <location>
        <position position="102"/>
    </location>
    <ligand>
        <name>Fe cation</name>
        <dbReference type="ChEBI" id="CHEBI:24875"/>
    </ligand>
</feature>
<proteinExistence type="inferred from homology"/>
<dbReference type="Pfam" id="PF02678">
    <property type="entry name" value="Pirin"/>
    <property type="match status" value="1"/>
</dbReference>
<evidence type="ECO:0000313" key="6">
    <source>
        <dbReference type="EMBL" id="SHL65572.1"/>
    </source>
</evidence>
<accession>A0A1M7CEA1</accession>
<dbReference type="STRING" id="1121959.SAMN02746009_03139"/>
<evidence type="ECO:0000259" key="4">
    <source>
        <dbReference type="Pfam" id="PF02678"/>
    </source>
</evidence>
<dbReference type="AlphaFoldDB" id="A0A1M7CEA1"/>
<feature type="binding site" evidence="2">
    <location>
        <position position="58"/>
    </location>
    <ligand>
        <name>Fe cation</name>
        <dbReference type="ChEBI" id="CHEBI:24875"/>
    </ligand>
</feature>
<dbReference type="InterPro" id="IPR003829">
    <property type="entry name" value="Pirin_N_dom"/>
</dbReference>
<evidence type="ECO:0000256" key="2">
    <source>
        <dbReference type="PIRSR" id="PIRSR006232-1"/>
    </source>
</evidence>
<dbReference type="PIRSF" id="PIRSF006232">
    <property type="entry name" value="Pirin"/>
    <property type="match status" value="1"/>
</dbReference>
<reference evidence="7" key="1">
    <citation type="submission" date="2016-11" db="EMBL/GenBank/DDBJ databases">
        <authorList>
            <person name="Varghese N."/>
            <person name="Submissions S."/>
        </authorList>
    </citation>
    <scope>NUCLEOTIDE SEQUENCE [LARGE SCALE GENOMIC DNA]</scope>
    <source>
        <strain evidence="7">DSM 18569</strain>
    </source>
</reference>
<comment type="cofactor">
    <cofactor evidence="2">
        <name>Fe cation</name>
        <dbReference type="ChEBI" id="CHEBI:24875"/>
    </cofactor>
    <text evidence="2">Binds 1 Fe cation per subunit.</text>
</comment>
<name>A0A1M7CEA1_9BACT</name>
<keyword evidence="7" id="KW-1185">Reference proteome</keyword>
<dbReference type="CDD" id="cd02247">
    <property type="entry name" value="cupin_pirin_C"/>
    <property type="match status" value="1"/>
</dbReference>
<dbReference type="PANTHER" id="PTHR43594:SF1">
    <property type="entry name" value="QUERCETIN 2,3-DIOXYGENASE PA2418-RELATED"/>
    <property type="match status" value="1"/>
</dbReference>
<dbReference type="SUPFAM" id="SSF51182">
    <property type="entry name" value="RmlC-like cupins"/>
    <property type="match status" value="1"/>
</dbReference>
<keyword evidence="2" id="KW-0479">Metal-binding</keyword>
<evidence type="ECO:0008006" key="8">
    <source>
        <dbReference type="Google" id="ProtNLM"/>
    </source>
</evidence>
<protein>
    <recommendedName>
        <fullName evidence="8">Pirin family protein</fullName>
    </recommendedName>
</protein>
<dbReference type="PANTHER" id="PTHR43594">
    <property type="entry name" value="QUERCETIN 2,3-DIOXYGENASE"/>
    <property type="match status" value="1"/>
</dbReference>
<evidence type="ECO:0000313" key="7">
    <source>
        <dbReference type="Proteomes" id="UP000183947"/>
    </source>
</evidence>
<evidence type="ECO:0000256" key="3">
    <source>
        <dbReference type="RuleBase" id="RU003457"/>
    </source>
</evidence>
<dbReference type="Gene3D" id="2.60.120.10">
    <property type="entry name" value="Jelly Rolls"/>
    <property type="match status" value="2"/>
</dbReference>
<dbReference type="RefSeq" id="WP_073287112.1">
    <property type="nucleotide sequence ID" value="NZ_FRAS01000018.1"/>
</dbReference>
<evidence type="ECO:0000259" key="5">
    <source>
        <dbReference type="Pfam" id="PF05726"/>
    </source>
</evidence>
<sequence length="284" mass="31210">MRTIKQQHRAISAPIDDLVTYRALPTRAVEHLDPFLFLNHHGPQTYPAPNRGLPFGPHPHRGFETVTFILNGDIMHQDSGGHQSVIGPGGIQWMTAGSGLIHSEISSDEFKRTGGPLEILQLWVNLPAKDKMTAPHYTGLQEPEIPTVSLDEGRVLVHAVSGEWAGTAGAVQPLADVQLATINFQAGGRLSLSIPAERTIFFYTIRGRLRVNGQETEARQLVEFNYDGDELQVEASSDAVLLLGHARPFGEPIVAYGPFVMNTEAEIRQAYQDYQAGKFGVWQG</sequence>
<feature type="binding site" evidence="2">
    <location>
        <position position="104"/>
    </location>
    <ligand>
        <name>Fe cation</name>
        <dbReference type="ChEBI" id="CHEBI:24875"/>
    </ligand>
</feature>
<comment type="similarity">
    <text evidence="1 3">Belongs to the pirin family.</text>
</comment>
<dbReference type="EMBL" id="FRAS01000018">
    <property type="protein sequence ID" value="SHL65572.1"/>
    <property type="molecule type" value="Genomic_DNA"/>
</dbReference>
<dbReference type="InterPro" id="IPR053186">
    <property type="entry name" value="QDO-related"/>
</dbReference>
<dbReference type="InterPro" id="IPR008778">
    <property type="entry name" value="Pirin_C_dom"/>
</dbReference>
<gene>
    <name evidence="6" type="ORF">SAMN02746009_03139</name>
</gene>